<dbReference type="Proteomes" id="UP000777560">
    <property type="component" value="Unassembled WGS sequence"/>
</dbReference>
<sequence length="89" mass="10394">MFKLKFSIILLTIILIFDNLSINVFADYYDGRKSRIIIKTNKPQPMVRIEPNLNDFFPPIIVICKTIIIILLIIILILLLKILINKVKK</sequence>
<protein>
    <submittedName>
        <fullName evidence="2">Uncharacterized protein</fullName>
    </submittedName>
</protein>
<dbReference type="EMBL" id="QUAV01000001">
    <property type="protein sequence ID" value="TPR26240.1"/>
    <property type="molecule type" value="Genomic_DNA"/>
</dbReference>
<reference evidence="2 3" key="1">
    <citation type="submission" date="2018-08" db="EMBL/GenBank/DDBJ databases">
        <title>Comparative genomics of wild bee and flower associated Lactobacillus reveals potential adaptation to the bee host.</title>
        <authorList>
            <person name="Vuong H.Q."/>
            <person name="Mcfrederick Q.S."/>
        </authorList>
    </citation>
    <scope>NUCLEOTIDE SEQUENCE [LARGE SCALE GENOMIC DNA]</scope>
    <source>
        <strain evidence="2 3">HV_13</strain>
    </source>
</reference>
<keyword evidence="3" id="KW-1185">Reference proteome</keyword>
<gene>
    <name evidence="2" type="ORF">DY114_00655</name>
</gene>
<accession>A0ABY2YY41</accession>
<evidence type="ECO:0000313" key="2">
    <source>
        <dbReference type="EMBL" id="TPR26240.1"/>
    </source>
</evidence>
<name>A0ABY2YY41_9LACO</name>
<evidence type="ECO:0000313" key="3">
    <source>
        <dbReference type="Proteomes" id="UP000777560"/>
    </source>
</evidence>
<organism evidence="2 3">
    <name type="scientific">Apilactobacillus micheneri</name>
    <dbReference type="NCBI Taxonomy" id="1899430"/>
    <lineage>
        <taxon>Bacteria</taxon>
        <taxon>Bacillati</taxon>
        <taxon>Bacillota</taxon>
        <taxon>Bacilli</taxon>
        <taxon>Lactobacillales</taxon>
        <taxon>Lactobacillaceae</taxon>
        <taxon>Apilactobacillus</taxon>
    </lineage>
</organism>
<keyword evidence="1" id="KW-0812">Transmembrane</keyword>
<keyword evidence="1" id="KW-1133">Transmembrane helix</keyword>
<feature type="transmembrane region" description="Helical" evidence="1">
    <location>
        <begin position="56"/>
        <end position="80"/>
    </location>
</feature>
<keyword evidence="1" id="KW-0472">Membrane</keyword>
<comment type="caution">
    <text evidence="2">The sequence shown here is derived from an EMBL/GenBank/DDBJ whole genome shotgun (WGS) entry which is preliminary data.</text>
</comment>
<evidence type="ECO:0000256" key="1">
    <source>
        <dbReference type="SAM" id="Phobius"/>
    </source>
</evidence>
<proteinExistence type="predicted"/>